<feature type="chain" id="PRO_5043555270" description="Outer membrane protein" evidence="1">
    <location>
        <begin position="24"/>
        <end position="215"/>
    </location>
</feature>
<dbReference type="AlphaFoldDB" id="A0AAW8CI41"/>
<protein>
    <recommendedName>
        <fullName evidence="4">Outer membrane protein</fullName>
    </recommendedName>
</protein>
<evidence type="ECO:0000256" key="1">
    <source>
        <dbReference type="SAM" id="SignalP"/>
    </source>
</evidence>
<sequence>MKLWTKIKYVVLGSLVLSSAVSAEDFNIKYSSNYLMPAYVHFKNDDHSYEINAKINIPLYKIIFSSQGTTHKDGFNMTSYRDLRNGKIYSISEMNDNIITYGRVKKGRELEMVKINMPVFDLFTMAYQLSYFDKLPKNFQITNGKKMYLMKNIAVKKIVKAVKQDGKAYKQITYKFKTGHKDITVKKYLGEKFPRYISYNKDGDNYKLEFDGFVE</sequence>
<proteinExistence type="predicted"/>
<accession>A0AAW8CI41</accession>
<dbReference type="RefSeq" id="WP_306346967.1">
    <property type="nucleotide sequence ID" value="NZ_JASAVU010000007.1"/>
</dbReference>
<dbReference type="EMBL" id="JASAXT010000004">
    <property type="protein sequence ID" value="MDP8148105.1"/>
    <property type="molecule type" value="Genomic_DNA"/>
</dbReference>
<dbReference type="Proteomes" id="UP001226020">
    <property type="component" value="Unassembled WGS sequence"/>
</dbReference>
<name>A0AAW8CI41_9PAST</name>
<feature type="signal peptide" evidence="1">
    <location>
        <begin position="1"/>
        <end position="23"/>
    </location>
</feature>
<reference evidence="2 3" key="1">
    <citation type="journal article" date="2023" name="Front. Microbiol.">
        <title>Phylogeography and host specificity of Pasteurellaceae pathogenic to sea-farmed fish in the north-east Atlantic.</title>
        <authorList>
            <person name="Gulla S."/>
            <person name="Colquhoun D.J."/>
            <person name="Olsen A.B."/>
            <person name="Spilsberg B."/>
            <person name="Lagesen K."/>
            <person name="Aakesson C.P."/>
            <person name="Strom S."/>
            <person name="Manji F."/>
            <person name="Birkbeck T.H."/>
            <person name="Nilsen H.K."/>
        </authorList>
    </citation>
    <scope>NUCLEOTIDE SEQUENCE [LARGE SCALE GENOMIC DNA]</scope>
    <source>
        <strain evidence="2 3">NVIB3131</strain>
    </source>
</reference>
<gene>
    <name evidence="2" type="ORF">QJU57_03290</name>
</gene>
<evidence type="ECO:0000313" key="2">
    <source>
        <dbReference type="EMBL" id="MDP8148105.1"/>
    </source>
</evidence>
<keyword evidence="3" id="KW-1185">Reference proteome</keyword>
<keyword evidence="1" id="KW-0732">Signal</keyword>
<evidence type="ECO:0000313" key="3">
    <source>
        <dbReference type="Proteomes" id="UP001226020"/>
    </source>
</evidence>
<dbReference type="GeneID" id="300270978"/>
<organism evidence="2 3">
    <name type="scientific">Phocoenobacter atlanticus subsp. atlanticus</name>
    <dbReference type="NCBI Taxonomy" id="3061285"/>
    <lineage>
        <taxon>Bacteria</taxon>
        <taxon>Pseudomonadati</taxon>
        <taxon>Pseudomonadota</taxon>
        <taxon>Gammaproteobacteria</taxon>
        <taxon>Pasteurellales</taxon>
        <taxon>Pasteurellaceae</taxon>
        <taxon>Phocoenobacter</taxon>
        <taxon>Phocoenobacter atlanticus</taxon>
    </lineage>
</organism>
<evidence type="ECO:0008006" key="4">
    <source>
        <dbReference type="Google" id="ProtNLM"/>
    </source>
</evidence>
<comment type="caution">
    <text evidence="2">The sequence shown here is derived from an EMBL/GenBank/DDBJ whole genome shotgun (WGS) entry which is preliminary data.</text>
</comment>